<evidence type="ECO:0000313" key="23">
    <source>
        <dbReference type="EMBL" id="ELN6932894.1"/>
    </source>
</evidence>
<feature type="binding site" evidence="19">
    <location>
        <position position="234"/>
    </location>
    <ligand>
        <name>substrate</name>
    </ligand>
</feature>
<dbReference type="Gene3D" id="2.60.410.10">
    <property type="entry name" value="D-Ala-D-Ala carboxypeptidase, C-terminal domain"/>
    <property type="match status" value="1"/>
</dbReference>
<dbReference type="GO" id="GO:0008360">
    <property type="term" value="P:regulation of cell shape"/>
    <property type="evidence" value="ECO:0007669"/>
    <property type="project" value="UniProtKB-KW"/>
</dbReference>
<keyword evidence="7" id="KW-0997">Cell inner membrane</keyword>
<feature type="domain" description="Peptidase S11 D-Ala-D-Ala carboxypeptidase A C-terminal" evidence="22">
    <location>
        <begin position="284"/>
        <end position="374"/>
    </location>
</feature>
<evidence type="ECO:0000256" key="5">
    <source>
        <dbReference type="ARBA" id="ARBA00012448"/>
    </source>
</evidence>
<evidence type="ECO:0000256" key="12">
    <source>
        <dbReference type="ARBA" id="ARBA00022960"/>
    </source>
</evidence>
<dbReference type="PANTHER" id="PTHR21581">
    <property type="entry name" value="D-ALANYL-D-ALANINE CARBOXYPEPTIDASE"/>
    <property type="match status" value="1"/>
</dbReference>
<evidence type="ECO:0000256" key="15">
    <source>
        <dbReference type="ARBA" id="ARBA00023316"/>
    </source>
</evidence>
<comment type="pathway">
    <text evidence="17">Glycan biosynthesis.</text>
</comment>
<dbReference type="InterPro" id="IPR015956">
    <property type="entry name" value="Peniciliin-bd_prot_C_sf"/>
</dbReference>
<keyword evidence="6" id="KW-1003">Cell membrane</keyword>
<evidence type="ECO:0000256" key="10">
    <source>
        <dbReference type="ARBA" id="ARBA00022729"/>
    </source>
</evidence>
<name>A0AAI9CUY7_9VIBR</name>
<feature type="active site" evidence="18">
    <location>
        <position position="131"/>
    </location>
</feature>
<dbReference type="InterPro" id="IPR012907">
    <property type="entry name" value="Peptidase_S11_C"/>
</dbReference>
<keyword evidence="14" id="KW-0472">Membrane</keyword>
<evidence type="ECO:0000256" key="16">
    <source>
        <dbReference type="ARBA" id="ARBA00034000"/>
    </source>
</evidence>
<dbReference type="EC" id="3.4.16.4" evidence="5"/>
<evidence type="ECO:0000256" key="9">
    <source>
        <dbReference type="ARBA" id="ARBA00022670"/>
    </source>
</evidence>
<dbReference type="AlphaFoldDB" id="A0AAI9CUY7"/>
<evidence type="ECO:0000256" key="3">
    <source>
        <dbReference type="ARBA" id="ARBA00004752"/>
    </source>
</evidence>
<keyword evidence="13" id="KW-0573">Peptidoglycan synthesis</keyword>
<evidence type="ECO:0000259" key="22">
    <source>
        <dbReference type="SMART" id="SM00936"/>
    </source>
</evidence>
<comment type="function">
    <text evidence="1">Removes C-terminal D-alanyl residues from sugar-peptide cell wall precursors.</text>
</comment>
<dbReference type="RefSeq" id="WP_045570649.1">
    <property type="nucleotide sequence ID" value="NZ_CAWPVW010000131.1"/>
</dbReference>
<evidence type="ECO:0000256" key="19">
    <source>
        <dbReference type="PIRSR" id="PIRSR618044-2"/>
    </source>
</evidence>
<dbReference type="EMBL" id="ABNSCA010000005">
    <property type="protein sequence ID" value="ELN6932894.1"/>
    <property type="molecule type" value="Genomic_DNA"/>
</dbReference>
<keyword evidence="9" id="KW-0645">Protease</keyword>
<dbReference type="SMART" id="SM00936">
    <property type="entry name" value="PBP5_C"/>
    <property type="match status" value="1"/>
</dbReference>
<dbReference type="EMBL" id="CP065217">
    <property type="protein sequence ID" value="QPL54247.1"/>
    <property type="molecule type" value="Genomic_DNA"/>
</dbReference>
<evidence type="ECO:0000256" key="1">
    <source>
        <dbReference type="ARBA" id="ARBA00003217"/>
    </source>
</evidence>
<evidence type="ECO:0000256" key="17">
    <source>
        <dbReference type="ARBA" id="ARBA00060592"/>
    </source>
</evidence>
<proteinExistence type="inferred from homology"/>
<feature type="active site" description="Proton acceptor" evidence="18">
    <location>
        <position position="71"/>
    </location>
</feature>
<sequence length="393" mass="43217">MNKTTKLVKSILVSSLAFSATLAHSVSAAPVVVPDAPQIAAKGFVLMDYHSGKVLAEKEMDTKLSPASLTKMMTSYVIGQELGRGNINLEDDVVISKNAWAKNFPDSSKMFIEVGTTVKVKDLNRGIIIQSGNDACVAMAEHIAGSEDAFVDLMNAWASSIGMSNTHFANVHGLDNPNLYSTPYDMALLGQALIRDVPEEYRIYAEKKFTYNGITQYNRNGLLWDKSMNVDGIKTGHTDNAGYSLVSSATEGKMRLIAVVMGTKDMNARKSESKKLLSYGFRFFETVAPHKAGETFVEEKIWMGNKDTLALGVNEDTYVTLPRGQAKNLTASFVLEKELQAPIKKGDIVGKLYYQADGEDVAQYPLMALETVEEGSLFSRLWDYIVLLLKSLF</sequence>
<evidence type="ECO:0000256" key="2">
    <source>
        <dbReference type="ARBA" id="ARBA00004417"/>
    </source>
</evidence>
<evidence type="ECO:0000256" key="8">
    <source>
        <dbReference type="ARBA" id="ARBA00022645"/>
    </source>
</evidence>
<evidence type="ECO:0000256" key="4">
    <source>
        <dbReference type="ARBA" id="ARBA00007164"/>
    </source>
</evidence>
<evidence type="ECO:0000256" key="6">
    <source>
        <dbReference type="ARBA" id="ARBA00022475"/>
    </source>
</evidence>
<dbReference type="Proteomes" id="UP000594435">
    <property type="component" value="Chromosome 1"/>
</dbReference>
<keyword evidence="11 23" id="KW-0378">Hydrolase</keyword>
<dbReference type="Pfam" id="PF00768">
    <property type="entry name" value="Peptidase_S11"/>
    <property type="match status" value="1"/>
</dbReference>
<evidence type="ECO:0000256" key="20">
    <source>
        <dbReference type="RuleBase" id="RU004016"/>
    </source>
</evidence>
<dbReference type="Pfam" id="PF07943">
    <property type="entry name" value="PBP5_C"/>
    <property type="match status" value="1"/>
</dbReference>
<feature type="signal peptide" evidence="21">
    <location>
        <begin position="1"/>
        <end position="28"/>
    </location>
</feature>
<dbReference type="Gene3D" id="3.40.710.10">
    <property type="entry name" value="DD-peptidase/beta-lactamase superfamily"/>
    <property type="match status" value="1"/>
</dbReference>
<evidence type="ECO:0000313" key="26">
    <source>
        <dbReference type="Proteomes" id="UP001253463"/>
    </source>
</evidence>
<evidence type="ECO:0000256" key="21">
    <source>
        <dbReference type="SAM" id="SignalP"/>
    </source>
</evidence>
<dbReference type="FunFam" id="3.40.710.10:FF:000001">
    <property type="entry name" value="D-alanyl-D-alanine serine-type carboxypeptidase"/>
    <property type="match status" value="1"/>
</dbReference>
<evidence type="ECO:0000313" key="24">
    <source>
        <dbReference type="EMBL" id="QPL54247.1"/>
    </source>
</evidence>
<evidence type="ECO:0000256" key="13">
    <source>
        <dbReference type="ARBA" id="ARBA00022984"/>
    </source>
</evidence>
<evidence type="ECO:0000256" key="14">
    <source>
        <dbReference type="ARBA" id="ARBA00023136"/>
    </source>
</evidence>
<evidence type="ECO:0000256" key="11">
    <source>
        <dbReference type="ARBA" id="ARBA00022801"/>
    </source>
</evidence>
<dbReference type="GO" id="GO:0008658">
    <property type="term" value="F:penicillin binding"/>
    <property type="evidence" value="ECO:0007669"/>
    <property type="project" value="UniProtKB-ARBA"/>
</dbReference>
<dbReference type="GO" id="GO:0009002">
    <property type="term" value="F:serine-type D-Ala-D-Ala carboxypeptidase activity"/>
    <property type="evidence" value="ECO:0007669"/>
    <property type="project" value="UniProtKB-EC"/>
</dbReference>
<comment type="subcellular location">
    <subcellularLocation>
        <location evidence="2">Cell inner membrane</location>
        <topology evidence="2">Peripheral membrane protein</topology>
    </subcellularLocation>
</comment>
<keyword evidence="10 21" id="KW-0732">Signal</keyword>
<dbReference type="GO" id="GO:0005886">
    <property type="term" value="C:plasma membrane"/>
    <property type="evidence" value="ECO:0007669"/>
    <property type="project" value="UniProtKB-SubCell"/>
</dbReference>
<dbReference type="GO" id="GO:0006508">
    <property type="term" value="P:proteolysis"/>
    <property type="evidence" value="ECO:0007669"/>
    <property type="project" value="UniProtKB-KW"/>
</dbReference>
<dbReference type="PANTHER" id="PTHR21581:SF6">
    <property type="entry name" value="TRAFFICKING PROTEIN PARTICLE COMPLEX SUBUNIT 12"/>
    <property type="match status" value="1"/>
</dbReference>
<dbReference type="SUPFAM" id="SSF69189">
    <property type="entry name" value="Penicillin-binding protein associated domain"/>
    <property type="match status" value="1"/>
</dbReference>
<dbReference type="InterPro" id="IPR001967">
    <property type="entry name" value="Peptidase_S11_N"/>
</dbReference>
<dbReference type="SUPFAM" id="SSF56601">
    <property type="entry name" value="beta-lactamase/transpeptidase-like"/>
    <property type="match status" value="1"/>
</dbReference>
<comment type="catalytic activity">
    <reaction evidence="16">
        <text>Preferential cleavage: (Ac)2-L-Lys-D-Ala-|-D-Ala. Also transpeptidation of peptidyl-alanyl moieties that are N-acyl substituents of D-alanine.</text>
        <dbReference type="EC" id="3.4.16.4"/>
    </reaction>
</comment>
<dbReference type="GO" id="GO:0009252">
    <property type="term" value="P:peptidoglycan biosynthetic process"/>
    <property type="evidence" value="ECO:0007669"/>
    <property type="project" value="UniProtKB-KW"/>
</dbReference>
<accession>A0AAI9CUY7</accession>
<evidence type="ECO:0000313" key="25">
    <source>
        <dbReference type="Proteomes" id="UP000594435"/>
    </source>
</evidence>
<feature type="chain" id="PRO_5042443800" description="serine-type D-Ala-D-Ala carboxypeptidase" evidence="21">
    <location>
        <begin position="29"/>
        <end position="393"/>
    </location>
</feature>
<dbReference type="GO" id="GO:0071555">
    <property type="term" value="P:cell wall organization"/>
    <property type="evidence" value="ECO:0007669"/>
    <property type="project" value="UniProtKB-KW"/>
</dbReference>
<dbReference type="Proteomes" id="UP001253463">
    <property type="component" value="Unassembled WGS sequence"/>
</dbReference>
<dbReference type="InterPro" id="IPR012338">
    <property type="entry name" value="Beta-lactam/transpept-like"/>
</dbReference>
<feature type="active site" description="Acyl-ester intermediate" evidence="18">
    <location>
        <position position="68"/>
    </location>
</feature>
<protein>
    <recommendedName>
        <fullName evidence="5">serine-type D-Ala-D-Ala carboxypeptidase</fullName>
        <ecNumber evidence="5">3.4.16.4</ecNumber>
    </recommendedName>
</protein>
<evidence type="ECO:0000256" key="18">
    <source>
        <dbReference type="PIRSR" id="PIRSR618044-1"/>
    </source>
</evidence>
<comment type="similarity">
    <text evidence="4 20">Belongs to the peptidase S11 family.</text>
</comment>
<keyword evidence="8" id="KW-0121">Carboxypeptidase</keyword>
<keyword evidence="15" id="KW-0961">Cell wall biogenesis/degradation</keyword>
<keyword evidence="12" id="KW-0133">Cell shape</keyword>
<gene>
    <name evidence="24" type="ORF">I3X05_03565</name>
    <name evidence="23" type="ORF">RZY48_002293</name>
</gene>
<dbReference type="InterPro" id="IPR037167">
    <property type="entry name" value="Peptidase_S11_C_sf"/>
</dbReference>
<reference evidence="24 25" key="1">
    <citation type="submission" date="2020-11" db="EMBL/GenBank/DDBJ databases">
        <title>Complete and Circularized Genome Assembly of a human isolate of Vibrio navarrensis biotype pommerensis with MiSeq and MinION Sequence Data.</title>
        <authorList>
            <person name="Schwartz K."/>
            <person name="Borowiak M."/>
            <person name="Deneke C."/>
            <person name="Balau V."/>
            <person name="Metelmann C."/>
            <person name="Strauch E."/>
        </authorList>
    </citation>
    <scope>NUCLEOTIDE SEQUENCE [LARGE SCALE GENOMIC DNA]</scope>
    <source>
        <strain evidence="24 25">20-VB00237</strain>
    </source>
</reference>
<reference evidence="23" key="2">
    <citation type="submission" date="2023-10" db="EMBL/GenBank/DDBJ databases">
        <authorList>
            <consortium name="PulseNet: The National Subtyping Network for Foodborne Disease Surveillance"/>
        </authorList>
    </citation>
    <scope>NUCLEOTIDE SEQUENCE</scope>
    <source>
        <strain evidence="23">PNUSAV004886</strain>
    </source>
</reference>
<dbReference type="PRINTS" id="PR00725">
    <property type="entry name" value="DADACBPTASE1"/>
</dbReference>
<dbReference type="InterPro" id="IPR018044">
    <property type="entry name" value="Peptidase_S11"/>
</dbReference>
<comment type="pathway">
    <text evidence="3">Cell wall biogenesis; peptidoglycan biosynthesis.</text>
</comment>
<evidence type="ECO:0000256" key="7">
    <source>
        <dbReference type="ARBA" id="ARBA00022519"/>
    </source>
</evidence>
<organism evidence="23 26">
    <name type="scientific">Vibrio navarrensis</name>
    <dbReference type="NCBI Taxonomy" id="29495"/>
    <lineage>
        <taxon>Bacteria</taxon>
        <taxon>Pseudomonadati</taxon>
        <taxon>Pseudomonadota</taxon>
        <taxon>Gammaproteobacteria</taxon>
        <taxon>Vibrionales</taxon>
        <taxon>Vibrionaceae</taxon>
        <taxon>Vibrio</taxon>
    </lineage>
</organism>